<evidence type="ECO:0000256" key="2">
    <source>
        <dbReference type="ARBA" id="ARBA00022676"/>
    </source>
</evidence>
<evidence type="ECO:0000256" key="8">
    <source>
        <dbReference type="ARBA" id="ARBA00023136"/>
    </source>
</evidence>
<dbReference type="GO" id="GO:0051301">
    <property type="term" value="P:cell division"/>
    <property type="evidence" value="ECO:0007669"/>
    <property type="project" value="InterPro"/>
</dbReference>
<dbReference type="PANTHER" id="PTHR30474:SF2">
    <property type="entry name" value="PEPTIDOGLYCAN GLYCOSYLTRANSFERASE FTSW-RELATED"/>
    <property type="match status" value="1"/>
</dbReference>
<evidence type="ECO:0000256" key="4">
    <source>
        <dbReference type="ARBA" id="ARBA00022692"/>
    </source>
</evidence>
<feature type="transmembrane region" description="Helical" evidence="13">
    <location>
        <begin position="146"/>
        <end position="164"/>
    </location>
</feature>
<proteinExistence type="predicted"/>
<feature type="compositionally biased region" description="Basic and acidic residues" evidence="12">
    <location>
        <begin position="55"/>
        <end position="69"/>
    </location>
</feature>
<evidence type="ECO:0000256" key="1">
    <source>
        <dbReference type="ARBA" id="ARBA00004141"/>
    </source>
</evidence>
<keyword evidence="5" id="KW-0133">Cell shape</keyword>
<keyword evidence="8 13" id="KW-0472">Membrane</keyword>
<feature type="compositionally biased region" description="Basic and acidic residues" evidence="12">
    <location>
        <begin position="1"/>
        <end position="23"/>
    </location>
</feature>
<dbReference type="PANTHER" id="PTHR30474">
    <property type="entry name" value="CELL CYCLE PROTEIN"/>
    <property type="match status" value="1"/>
</dbReference>
<evidence type="ECO:0000256" key="11">
    <source>
        <dbReference type="ARBA" id="ARBA00049902"/>
    </source>
</evidence>
<evidence type="ECO:0000256" key="12">
    <source>
        <dbReference type="SAM" id="MobiDB-lite"/>
    </source>
</evidence>
<dbReference type="Pfam" id="PF01098">
    <property type="entry name" value="FTSW_RODA_SPOVE"/>
    <property type="match status" value="2"/>
</dbReference>
<feature type="transmembrane region" description="Helical" evidence="13">
    <location>
        <begin position="185"/>
        <end position="205"/>
    </location>
</feature>
<accession>K1T041</accession>
<dbReference type="GO" id="GO:0015648">
    <property type="term" value="F:lipid-linked peptidoglycan transporter activity"/>
    <property type="evidence" value="ECO:0007669"/>
    <property type="project" value="TreeGrafter"/>
</dbReference>
<evidence type="ECO:0000256" key="6">
    <source>
        <dbReference type="ARBA" id="ARBA00022984"/>
    </source>
</evidence>
<evidence type="ECO:0000313" key="14">
    <source>
        <dbReference type="EMBL" id="EKC63223.1"/>
    </source>
</evidence>
<feature type="non-terminal residue" evidence="14">
    <location>
        <position position="370"/>
    </location>
</feature>
<comment type="catalytic activity">
    <reaction evidence="11">
        <text>[GlcNAc-(1-&gt;4)-Mur2Ac(oyl-L-Ala-gamma-D-Glu-L-Lys-D-Ala-D-Ala)](n)-di-trans,octa-cis-undecaprenyl diphosphate + beta-D-GlcNAc-(1-&gt;4)-Mur2Ac(oyl-L-Ala-gamma-D-Glu-L-Lys-D-Ala-D-Ala)-di-trans,octa-cis-undecaprenyl diphosphate = [GlcNAc-(1-&gt;4)-Mur2Ac(oyl-L-Ala-gamma-D-Glu-L-Lys-D-Ala-D-Ala)](n+1)-di-trans,octa-cis-undecaprenyl diphosphate + di-trans,octa-cis-undecaprenyl diphosphate + H(+)</text>
        <dbReference type="Rhea" id="RHEA:23708"/>
        <dbReference type="Rhea" id="RHEA-COMP:9602"/>
        <dbReference type="Rhea" id="RHEA-COMP:9603"/>
        <dbReference type="ChEBI" id="CHEBI:15378"/>
        <dbReference type="ChEBI" id="CHEBI:58405"/>
        <dbReference type="ChEBI" id="CHEBI:60033"/>
        <dbReference type="ChEBI" id="CHEBI:78435"/>
        <dbReference type="EC" id="2.4.99.28"/>
    </reaction>
</comment>
<organism evidence="14">
    <name type="scientific">human gut metagenome</name>
    <dbReference type="NCBI Taxonomy" id="408170"/>
    <lineage>
        <taxon>unclassified sequences</taxon>
        <taxon>metagenomes</taxon>
        <taxon>organismal metagenomes</taxon>
    </lineage>
</organism>
<comment type="subcellular location">
    <subcellularLocation>
        <location evidence="1">Membrane</location>
        <topology evidence="1">Multi-pass membrane protein</topology>
    </subcellularLocation>
</comment>
<feature type="transmembrane region" description="Helical" evidence="13">
    <location>
        <begin position="217"/>
        <end position="241"/>
    </location>
</feature>
<evidence type="ECO:0000256" key="3">
    <source>
        <dbReference type="ARBA" id="ARBA00022679"/>
    </source>
</evidence>
<dbReference type="GO" id="GO:0009252">
    <property type="term" value="P:peptidoglycan biosynthetic process"/>
    <property type="evidence" value="ECO:0007669"/>
    <property type="project" value="UniProtKB-KW"/>
</dbReference>
<comment type="caution">
    <text evidence="14">The sequence shown here is derived from an EMBL/GenBank/DDBJ whole genome shotgun (WGS) entry which is preliminary data.</text>
</comment>
<dbReference type="EC" id="2.4.99.28" evidence="10"/>
<feature type="transmembrane region" description="Helical" evidence="13">
    <location>
        <begin position="253"/>
        <end position="271"/>
    </location>
</feature>
<feature type="transmembrane region" description="Helical" evidence="13">
    <location>
        <begin position="108"/>
        <end position="131"/>
    </location>
</feature>
<feature type="transmembrane region" description="Helical" evidence="13">
    <location>
        <begin position="300"/>
        <end position="318"/>
    </location>
</feature>
<evidence type="ECO:0000256" key="7">
    <source>
        <dbReference type="ARBA" id="ARBA00022989"/>
    </source>
</evidence>
<keyword evidence="2" id="KW-0328">Glycosyltransferase</keyword>
<dbReference type="AlphaFoldDB" id="K1T041"/>
<evidence type="ECO:0000256" key="10">
    <source>
        <dbReference type="ARBA" id="ARBA00044770"/>
    </source>
</evidence>
<protein>
    <recommendedName>
        <fullName evidence="10">peptidoglycan glycosyltransferase</fullName>
        <ecNumber evidence="10">2.4.99.28</ecNumber>
    </recommendedName>
    <alternativeName>
        <fullName evidence="9">Peptidoglycan polymerase</fullName>
    </alternativeName>
</protein>
<dbReference type="EMBL" id="AJWY01007712">
    <property type="protein sequence ID" value="EKC63223.1"/>
    <property type="molecule type" value="Genomic_DNA"/>
</dbReference>
<keyword evidence="7 13" id="KW-1133">Transmembrane helix</keyword>
<dbReference type="GO" id="GO:0008955">
    <property type="term" value="F:peptidoglycan glycosyltransferase activity"/>
    <property type="evidence" value="ECO:0007669"/>
    <property type="project" value="UniProtKB-EC"/>
</dbReference>
<feature type="region of interest" description="Disordered" evidence="12">
    <location>
        <begin position="1"/>
        <end position="75"/>
    </location>
</feature>
<dbReference type="GO" id="GO:0005886">
    <property type="term" value="C:plasma membrane"/>
    <property type="evidence" value="ECO:0007669"/>
    <property type="project" value="TreeGrafter"/>
</dbReference>
<evidence type="ECO:0000256" key="5">
    <source>
        <dbReference type="ARBA" id="ARBA00022960"/>
    </source>
</evidence>
<dbReference type="InterPro" id="IPR001182">
    <property type="entry name" value="FtsW/RodA"/>
</dbReference>
<reference evidence="14" key="1">
    <citation type="journal article" date="2013" name="Environ. Microbiol.">
        <title>Microbiota from the distal guts of lean and obese adolescents exhibit partial functional redundancy besides clear differences in community structure.</title>
        <authorList>
            <person name="Ferrer M."/>
            <person name="Ruiz A."/>
            <person name="Lanza F."/>
            <person name="Haange S.B."/>
            <person name="Oberbach A."/>
            <person name="Till H."/>
            <person name="Bargiela R."/>
            <person name="Campoy C."/>
            <person name="Segura M.T."/>
            <person name="Richter M."/>
            <person name="von Bergen M."/>
            <person name="Seifert J."/>
            <person name="Suarez A."/>
        </authorList>
    </citation>
    <scope>NUCLEOTIDE SEQUENCE</scope>
</reference>
<evidence type="ECO:0000256" key="9">
    <source>
        <dbReference type="ARBA" id="ARBA00032370"/>
    </source>
</evidence>
<keyword evidence="3" id="KW-0808">Transferase</keyword>
<gene>
    <name evidence="14" type="ORF">LEA_11443</name>
</gene>
<keyword evidence="4 13" id="KW-0812">Transmembrane</keyword>
<evidence type="ECO:0000256" key="13">
    <source>
        <dbReference type="SAM" id="Phobius"/>
    </source>
</evidence>
<sequence>MYEQNIRDTDGKRHIDKLRDDTHNSNANNNGSKKNDPSKRHRAERIQLTPPVRETIPEQKAEPAPEKRIRKEKKHKSGRFKKWWKNIPAAPVMEYVPNAKRGRFDMPLFTVVIILLVMGIIMMSSASYAYALQEEGNSFAYAQKQLVAAVVGFVVMIILSRIDYRMWARPFKMIGKNKDFDNGNGLNPAMVFFGFSVILMILVIFKGDAVADAKRWITIAGVQIQPSELLKIASILLVAYLLQRNYERRKERILGCLLYLCLMGIICVLCYEQRHVSAMIIFCVLIYAMMIVGECNAKGLILLAVLAVVGVLIMYYVVQWDYITERVQGWLDPFSDMGKSTYQTSQSLITIGSGNLFGLGLGNSRQKYYY</sequence>
<keyword evidence="6" id="KW-0573">Peptidoglycan synthesis</keyword>
<dbReference type="GO" id="GO:0032153">
    <property type="term" value="C:cell division site"/>
    <property type="evidence" value="ECO:0007669"/>
    <property type="project" value="TreeGrafter"/>
</dbReference>
<feature type="transmembrane region" description="Helical" evidence="13">
    <location>
        <begin position="277"/>
        <end position="293"/>
    </location>
</feature>
<dbReference type="GO" id="GO:0008360">
    <property type="term" value="P:regulation of cell shape"/>
    <property type="evidence" value="ECO:0007669"/>
    <property type="project" value="UniProtKB-KW"/>
</dbReference>
<name>K1T041_9ZZZZ</name>